<evidence type="ECO:0000256" key="4">
    <source>
        <dbReference type="ARBA" id="ARBA00022448"/>
    </source>
</evidence>
<dbReference type="GO" id="GO:0035091">
    <property type="term" value="F:phosphatidylinositol binding"/>
    <property type="evidence" value="ECO:0007669"/>
    <property type="project" value="InterPro"/>
</dbReference>
<dbReference type="EMBL" id="KZ678140">
    <property type="protein sequence ID" value="PSN63517.1"/>
    <property type="molecule type" value="Genomic_DNA"/>
</dbReference>
<dbReference type="OrthoDB" id="205639at2759"/>
<dbReference type="AlphaFoldDB" id="A0A2T2NDL2"/>
<feature type="coiled-coil region" evidence="12">
    <location>
        <begin position="428"/>
        <end position="455"/>
    </location>
</feature>
<dbReference type="GO" id="GO:0000422">
    <property type="term" value="P:autophagy of mitochondrion"/>
    <property type="evidence" value="ECO:0007669"/>
    <property type="project" value="TreeGrafter"/>
</dbReference>
<dbReference type="GO" id="GO:0032456">
    <property type="term" value="P:endocytic recycling"/>
    <property type="evidence" value="ECO:0007669"/>
    <property type="project" value="TreeGrafter"/>
</dbReference>
<feature type="compositionally biased region" description="Basic and acidic residues" evidence="13">
    <location>
        <begin position="15"/>
        <end position="24"/>
    </location>
</feature>
<proteinExistence type="inferred from homology"/>
<dbReference type="InterPro" id="IPR027267">
    <property type="entry name" value="AH/BAR_dom_sf"/>
</dbReference>
<evidence type="ECO:0000256" key="13">
    <source>
        <dbReference type="SAM" id="MobiDB-lite"/>
    </source>
</evidence>
<dbReference type="InterPro" id="IPR036871">
    <property type="entry name" value="PX_dom_sf"/>
</dbReference>
<keyword evidence="9" id="KW-0472">Membrane</keyword>
<dbReference type="Gene3D" id="1.20.1270.60">
    <property type="entry name" value="Arfaptin homology (AH) domain/BAR domain"/>
    <property type="match status" value="1"/>
</dbReference>
<dbReference type="CDD" id="cd07628">
    <property type="entry name" value="BAR_Atg24p"/>
    <property type="match status" value="1"/>
</dbReference>
<evidence type="ECO:0000256" key="2">
    <source>
        <dbReference type="ARBA" id="ARBA00004496"/>
    </source>
</evidence>
<keyword evidence="16" id="KW-1185">Reference proteome</keyword>
<protein>
    <recommendedName>
        <fullName evidence="10">Sorting nexin-4</fullName>
    </recommendedName>
    <alternativeName>
        <fullName evidence="11">Autophagy-related protein 24</fullName>
    </alternativeName>
</protein>
<feature type="compositionally biased region" description="Polar residues" evidence="13">
    <location>
        <begin position="25"/>
        <end position="41"/>
    </location>
</feature>
<evidence type="ECO:0000256" key="10">
    <source>
        <dbReference type="ARBA" id="ARBA00040748"/>
    </source>
</evidence>
<comment type="subcellular location">
    <subcellularLocation>
        <location evidence="2">Cytoplasm</location>
    </subcellularLocation>
    <subcellularLocation>
        <location evidence="1">Endosome membrane</location>
        <topology evidence="1">Peripheral membrane protein</topology>
    </subcellularLocation>
</comment>
<evidence type="ECO:0000313" key="15">
    <source>
        <dbReference type="EMBL" id="PSN63517.1"/>
    </source>
</evidence>
<evidence type="ECO:0000256" key="8">
    <source>
        <dbReference type="ARBA" id="ARBA00023121"/>
    </source>
</evidence>
<gene>
    <name evidence="15" type="ORF">BS50DRAFT_501359</name>
</gene>
<feature type="region of interest" description="Disordered" evidence="13">
    <location>
        <begin position="1"/>
        <end position="64"/>
    </location>
</feature>
<dbReference type="InterPro" id="IPR001683">
    <property type="entry name" value="PX_dom"/>
</dbReference>
<dbReference type="FunFam" id="1.20.1270.60:FF:000042">
    <property type="entry name" value="Vacuolar targeting protein Atg24"/>
    <property type="match status" value="1"/>
</dbReference>
<reference evidence="15 16" key="1">
    <citation type="journal article" date="2018" name="Front. Microbiol.">
        <title>Genome-Wide Analysis of Corynespora cassiicola Leaf Fall Disease Putative Effectors.</title>
        <authorList>
            <person name="Lopez D."/>
            <person name="Ribeiro S."/>
            <person name="Label P."/>
            <person name="Fumanal B."/>
            <person name="Venisse J.S."/>
            <person name="Kohler A."/>
            <person name="de Oliveira R.R."/>
            <person name="Labutti K."/>
            <person name="Lipzen A."/>
            <person name="Lail K."/>
            <person name="Bauer D."/>
            <person name="Ohm R.A."/>
            <person name="Barry K.W."/>
            <person name="Spatafora J."/>
            <person name="Grigoriev I.V."/>
            <person name="Martin F.M."/>
            <person name="Pujade-Renaud V."/>
        </authorList>
    </citation>
    <scope>NUCLEOTIDE SEQUENCE [LARGE SCALE GENOMIC DNA]</scope>
    <source>
        <strain evidence="15 16">Philippines</strain>
    </source>
</reference>
<dbReference type="PANTHER" id="PTHR45949:SF2">
    <property type="entry name" value="SORTING NEXIN-4"/>
    <property type="match status" value="1"/>
</dbReference>
<evidence type="ECO:0000256" key="7">
    <source>
        <dbReference type="ARBA" id="ARBA00023006"/>
    </source>
</evidence>
<dbReference type="GO" id="GO:0000407">
    <property type="term" value="C:phagophore assembly site"/>
    <property type="evidence" value="ECO:0007669"/>
    <property type="project" value="TreeGrafter"/>
</dbReference>
<dbReference type="SUPFAM" id="SSF64268">
    <property type="entry name" value="PX domain"/>
    <property type="match status" value="1"/>
</dbReference>
<evidence type="ECO:0000256" key="3">
    <source>
        <dbReference type="ARBA" id="ARBA00010883"/>
    </source>
</evidence>
<keyword evidence="8" id="KW-0446">Lipid-binding</keyword>
<sequence>MYEAVRVQAPCAERPAADESERSSPSDVTSAPQSPASTPTLDSLDFSDADDDDVQDDADDTDESSRLELLIIDYDTLEDDLADIPPAAEAHQNGARHPAALPHPPSMAEDFSEGRLETFVGKPQKELPGTKDAYVSYLVTTKSFQKSDFSVRRRFTDFVFLWKQLSKEYPQCAVPPLPDKHKMEYVRGDRFGPDFTHRRAHSLHRFLKRITLHPVLRRAMLLITFLESPDWNQHMKGRSSRATSTSEQGGGGIVDAIAESFVNTFTKVHKPDKRFIEVNERAGKLTEDLSNVEKVTVRVARRQADLEQDYSDLATQCQKLITLEPGVEGPLTSFAASVATTSQGFKSIKEHTDQNYLTSLRDMDAYILALKTLLRTRENKQLDFEALTDYLAKSAADRDQLASQHGSGMGASGFLRSKVEDFRGIDHEQARRQRVRKLEVEIERLTGEVESAKKATEAFDEHTVKEVADFERIKAVEFKDTLGDLADAHIDFFQGTIDTWEKFLEDMRKEDEERKAAVAAS</sequence>
<keyword evidence="7" id="KW-0072">Autophagy</keyword>
<dbReference type="SUPFAM" id="SSF103657">
    <property type="entry name" value="BAR/IMD domain-like"/>
    <property type="match status" value="1"/>
</dbReference>
<keyword evidence="6" id="KW-0967">Endosome</keyword>
<keyword evidence="4" id="KW-0813">Transport</keyword>
<dbReference type="Proteomes" id="UP000240883">
    <property type="component" value="Unassembled WGS sequence"/>
</dbReference>
<evidence type="ECO:0000256" key="6">
    <source>
        <dbReference type="ARBA" id="ARBA00022753"/>
    </source>
</evidence>
<dbReference type="FunFam" id="3.30.1520.10:FF:000035">
    <property type="entry name" value="Sorting nexin-4 protein"/>
    <property type="match status" value="1"/>
</dbReference>
<feature type="domain" description="PX" evidence="14">
    <location>
        <begin position="115"/>
        <end position="233"/>
    </location>
</feature>
<feature type="compositionally biased region" description="Acidic residues" evidence="13">
    <location>
        <begin position="45"/>
        <end position="62"/>
    </location>
</feature>
<name>A0A2T2NDL2_CORCC</name>
<organism evidence="15 16">
    <name type="scientific">Corynespora cassiicola Philippines</name>
    <dbReference type="NCBI Taxonomy" id="1448308"/>
    <lineage>
        <taxon>Eukaryota</taxon>
        <taxon>Fungi</taxon>
        <taxon>Dikarya</taxon>
        <taxon>Ascomycota</taxon>
        <taxon>Pezizomycotina</taxon>
        <taxon>Dothideomycetes</taxon>
        <taxon>Pleosporomycetidae</taxon>
        <taxon>Pleosporales</taxon>
        <taxon>Corynesporascaceae</taxon>
        <taxon>Corynespora</taxon>
    </lineage>
</organism>
<dbReference type="CDD" id="cd06863">
    <property type="entry name" value="PX_Atg24p"/>
    <property type="match status" value="1"/>
</dbReference>
<dbReference type="Gene3D" id="3.30.1520.10">
    <property type="entry name" value="Phox-like domain"/>
    <property type="match status" value="1"/>
</dbReference>
<comment type="similarity">
    <text evidence="3">Belongs to the sorting nexin family.</text>
</comment>
<evidence type="ECO:0000313" key="16">
    <source>
        <dbReference type="Proteomes" id="UP000240883"/>
    </source>
</evidence>
<dbReference type="SMART" id="SM00312">
    <property type="entry name" value="PX"/>
    <property type="match status" value="1"/>
</dbReference>
<dbReference type="PANTHER" id="PTHR45949">
    <property type="entry name" value="SORTING NEXIN-4"/>
    <property type="match status" value="1"/>
</dbReference>
<evidence type="ECO:0000256" key="1">
    <source>
        <dbReference type="ARBA" id="ARBA00004481"/>
    </source>
</evidence>
<evidence type="ECO:0000256" key="9">
    <source>
        <dbReference type="ARBA" id="ARBA00023136"/>
    </source>
</evidence>
<keyword evidence="5" id="KW-0963">Cytoplasm</keyword>
<dbReference type="Pfam" id="PF00787">
    <property type="entry name" value="PX"/>
    <property type="match status" value="1"/>
</dbReference>
<evidence type="ECO:0000256" key="5">
    <source>
        <dbReference type="ARBA" id="ARBA00022490"/>
    </source>
</evidence>
<dbReference type="GO" id="GO:0005769">
    <property type="term" value="C:early endosome"/>
    <property type="evidence" value="ECO:0007669"/>
    <property type="project" value="TreeGrafter"/>
</dbReference>
<dbReference type="GO" id="GO:0010008">
    <property type="term" value="C:endosome membrane"/>
    <property type="evidence" value="ECO:0007669"/>
    <property type="project" value="UniProtKB-SubCell"/>
</dbReference>
<evidence type="ECO:0000259" key="14">
    <source>
        <dbReference type="PROSITE" id="PS50195"/>
    </source>
</evidence>
<dbReference type="GO" id="GO:0034727">
    <property type="term" value="P:piecemeal microautophagy of the nucleus"/>
    <property type="evidence" value="ECO:0007669"/>
    <property type="project" value="TreeGrafter"/>
</dbReference>
<evidence type="ECO:0000256" key="11">
    <source>
        <dbReference type="ARBA" id="ARBA00041273"/>
    </source>
</evidence>
<dbReference type="PROSITE" id="PS50195">
    <property type="entry name" value="PX"/>
    <property type="match status" value="1"/>
</dbReference>
<accession>A0A2T2NDL2</accession>
<keyword evidence="12" id="KW-0175">Coiled coil</keyword>
<dbReference type="STRING" id="1448308.A0A2T2NDL2"/>
<dbReference type="GO" id="GO:0061709">
    <property type="term" value="P:reticulophagy"/>
    <property type="evidence" value="ECO:0007669"/>
    <property type="project" value="TreeGrafter"/>
</dbReference>
<evidence type="ECO:0000256" key="12">
    <source>
        <dbReference type="SAM" id="Coils"/>
    </source>
</evidence>
<dbReference type="GO" id="GO:0015031">
    <property type="term" value="P:protein transport"/>
    <property type="evidence" value="ECO:0007669"/>
    <property type="project" value="TreeGrafter"/>
</dbReference>